<dbReference type="InterPro" id="IPR005645">
    <property type="entry name" value="FSH-like_dom"/>
</dbReference>
<dbReference type="EMBL" id="ML220128">
    <property type="protein sequence ID" value="TGZ79954.1"/>
    <property type="molecule type" value="Genomic_DNA"/>
</dbReference>
<accession>A0A4S2MTZ4</accession>
<dbReference type="InParanoid" id="A0A4S2MTZ4"/>
<evidence type="ECO:0000256" key="1">
    <source>
        <dbReference type="ARBA" id="ARBA00022801"/>
    </source>
</evidence>
<dbReference type="GO" id="GO:0016787">
    <property type="term" value="F:hydrolase activity"/>
    <property type="evidence" value="ECO:0007669"/>
    <property type="project" value="UniProtKB-KW"/>
</dbReference>
<evidence type="ECO:0000313" key="4">
    <source>
        <dbReference type="Proteomes" id="UP000298138"/>
    </source>
</evidence>
<evidence type="ECO:0000313" key="3">
    <source>
        <dbReference type="EMBL" id="TGZ79954.1"/>
    </source>
</evidence>
<dbReference type="PANTHER" id="PTHR48070">
    <property type="entry name" value="ESTERASE OVCA2"/>
    <property type="match status" value="1"/>
</dbReference>
<protein>
    <submittedName>
        <fullName evidence="3">Alpha/beta-hydrolase</fullName>
    </submittedName>
</protein>
<dbReference type="OrthoDB" id="2094269at2759"/>
<dbReference type="InterPro" id="IPR050593">
    <property type="entry name" value="LovG"/>
</dbReference>
<keyword evidence="4" id="KW-1185">Reference proteome</keyword>
<sequence length="240" mass="26528">MPVLQNLLKLFQPPGTPRILFLHGFTRSGAAFSAQTQALQTQLHATCAPSGDFHFPDGTIPLQPSFADNIEGAYAWWRKCDESGLYIGLDDTLRFLGNYLDLHGPFAGVVGFSQGACLAAILASVLEREDRRMGEFGPGMVTEHGRLGFVVAMSGFRPAASVYDGFYVPRIETPVLSVLGRRDEIVKSERSVELHRACKDVKVLWHERGHVVPRDEETVGRIVEWIKGKLPSEEKKPPGN</sequence>
<reference evidence="3 4" key="1">
    <citation type="submission" date="2019-04" db="EMBL/GenBank/DDBJ databases">
        <title>Comparative genomics and transcriptomics to analyze fruiting body development in filamentous ascomycetes.</title>
        <authorList>
            <consortium name="DOE Joint Genome Institute"/>
            <person name="Lutkenhaus R."/>
            <person name="Traeger S."/>
            <person name="Breuer J."/>
            <person name="Kuo A."/>
            <person name="Lipzen A."/>
            <person name="Pangilinan J."/>
            <person name="Dilworth D."/>
            <person name="Sandor L."/>
            <person name="Poggeler S."/>
            <person name="Barry K."/>
            <person name="Grigoriev I.V."/>
            <person name="Nowrousian M."/>
        </authorList>
    </citation>
    <scope>NUCLEOTIDE SEQUENCE [LARGE SCALE GENOMIC DNA]</scope>
    <source>
        <strain evidence="3 4">CBS 389.68</strain>
    </source>
</reference>
<dbReference type="Pfam" id="PF03959">
    <property type="entry name" value="FSH1"/>
    <property type="match status" value="1"/>
</dbReference>
<proteinExistence type="predicted"/>
<dbReference type="AlphaFoldDB" id="A0A4S2MTZ4"/>
<dbReference type="InterPro" id="IPR029058">
    <property type="entry name" value="AB_hydrolase_fold"/>
</dbReference>
<dbReference type="Proteomes" id="UP000298138">
    <property type="component" value="Unassembled WGS sequence"/>
</dbReference>
<feature type="domain" description="Serine hydrolase" evidence="2">
    <location>
        <begin position="16"/>
        <end position="220"/>
    </location>
</feature>
<dbReference type="PANTHER" id="PTHR48070:SF6">
    <property type="entry name" value="ESTERASE OVCA2"/>
    <property type="match status" value="1"/>
</dbReference>
<organism evidence="3 4">
    <name type="scientific">Ascodesmis nigricans</name>
    <dbReference type="NCBI Taxonomy" id="341454"/>
    <lineage>
        <taxon>Eukaryota</taxon>
        <taxon>Fungi</taxon>
        <taxon>Dikarya</taxon>
        <taxon>Ascomycota</taxon>
        <taxon>Pezizomycotina</taxon>
        <taxon>Pezizomycetes</taxon>
        <taxon>Pezizales</taxon>
        <taxon>Ascodesmidaceae</taxon>
        <taxon>Ascodesmis</taxon>
    </lineage>
</organism>
<keyword evidence="1 3" id="KW-0378">Hydrolase</keyword>
<evidence type="ECO:0000259" key="2">
    <source>
        <dbReference type="Pfam" id="PF03959"/>
    </source>
</evidence>
<dbReference type="SUPFAM" id="SSF53474">
    <property type="entry name" value="alpha/beta-Hydrolases"/>
    <property type="match status" value="1"/>
</dbReference>
<name>A0A4S2MTZ4_9PEZI</name>
<dbReference type="GO" id="GO:0005634">
    <property type="term" value="C:nucleus"/>
    <property type="evidence" value="ECO:0007669"/>
    <property type="project" value="TreeGrafter"/>
</dbReference>
<gene>
    <name evidence="3" type="ORF">EX30DRAFT_342032</name>
</gene>
<dbReference type="GO" id="GO:0005737">
    <property type="term" value="C:cytoplasm"/>
    <property type="evidence" value="ECO:0007669"/>
    <property type="project" value="TreeGrafter"/>
</dbReference>
<dbReference type="STRING" id="341454.A0A4S2MTZ4"/>
<dbReference type="Gene3D" id="3.40.50.1820">
    <property type="entry name" value="alpha/beta hydrolase"/>
    <property type="match status" value="1"/>
</dbReference>